<evidence type="ECO:0000256" key="1">
    <source>
        <dbReference type="ARBA" id="ARBA00004196"/>
    </source>
</evidence>
<dbReference type="AlphaFoldDB" id="A0A917HJM2"/>
<proteinExistence type="predicted"/>
<evidence type="ECO:0000256" key="2">
    <source>
        <dbReference type="ARBA" id="ARBA00022748"/>
    </source>
</evidence>
<reference evidence="6" key="1">
    <citation type="journal article" date="2014" name="Int. J. Syst. Evol. Microbiol.">
        <title>Complete genome sequence of Corynebacterium casei LMG S-19264T (=DSM 44701T), isolated from a smear-ripened cheese.</title>
        <authorList>
            <consortium name="US DOE Joint Genome Institute (JGI-PGF)"/>
            <person name="Walter F."/>
            <person name="Albersmeier A."/>
            <person name="Kalinowski J."/>
            <person name="Ruckert C."/>
        </authorList>
    </citation>
    <scope>NUCLEOTIDE SEQUENCE</scope>
    <source>
        <strain evidence="6">CGMCC 1.12195</strain>
    </source>
</reference>
<gene>
    <name evidence="6" type="ORF">GCM10007415_10920</name>
</gene>
<dbReference type="PANTHER" id="PTHR42852:SF6">
    <property type="entry name" value="THIOL:DISULFIDE INTERCHANGE PROTEIN DSBE"/>
    <property type="match status" value="1"/>
</dbReference>
<dbReference type="GO" id="GO:0030313">
    <property type="term" value="C:cell envelope"/>
    <property type="evidence" value="ECO:0007669"/>
    <property type="project" value="UniProtKB-SubCell"/>
</dbReference>
<dbReference type="InterPro" id="IPR012336">
    <property type="entry name" value="Thioredoxin-like_fold"/>
</dbReference>
<comment type="subcellular location">
    <subcellularLocation>
        <location evidence="1">Cell envelope</location>
    </subcellularLocation>
</comment>
<dbReference type="Proteomes" id="UP000660862">
    <property type="component" value="Unassembled WGS sequence"/>
</dbReference>
<accession>A0A917HJM2</accession>
<evidence type="ECO:0000313" key="6">
    <source>
        <dbReference type="EMBL" id="GGG80312.1"/>
    </source>
</evidence>
<dbReference type="GO" id="GO:0017004">
    <property type="term" value="P:cytochrome complex assembly"/>
    <property type="evidence" value="ECO:0007669"/>
    <property type="project" value="UniProtKB-KW"/>
</dbReference>
<evidence type="ECO:0000256" key="4">
    <source>
        <dbReference type="ARBA" id="ARBA00023284"/>
    </source>
</evidence>
<dbReference type="SUPFAM" id="SSF52833">
    <property type="entry name" value="Thioredoxin-like"/>
    <property type="match status" value="1"/>
</dbReference>
<evidence type="ECO:0000313" key="7">
    <source>
        <dbReference type="Proteomes" id="UP000660862"/>
    </source>
</evidence>
<dbReference type="InterPro" id="IPR036249">
    <property type="entry name" value="Thioredoxin-like_sf"/>
</dbReference>
<evidence type="ECO:0000256" key="3">
    <source>
        <dbReference type="ARBA" id="ARBA00023157"/>
    </source>
</evidence>
<keyword evidence="3" id="KW-1015">Disulfide bond</keyword>
<sequence>MLRDMKRIILTVVAVSGYLFSYAQFDLKGRIENLPIGETVMVNAPFVFGYFDDMKTPLTTDEDGNFSVTLPLDEEKIGYLRWGDRQAFLWMRPGTDLTVELDGSNGQIAFGGEMGGTNKLLHELELWKAPLFFTDSKRVAANEMQDRVIQPYMQQLAAKMAKVDASTLTPPEKEFLKAELHYHFIGYVDLYVRTARWPRKEWSNFIIEFMQGETPQPKSALQGPMYYSFIDAYVGFLANRAFSNRDDPTRFAASLDSVYGVNSFDSLMALAREHGETFLNWMAVKRAFDANTTERYLAQQVKEKYDDGEVSTGNKLLDALELHNRNSTYLDTLASIRASLMKRMATINNDIIVPDDYRTFQQIKTFVKQFQGKVVYLDIWGTWCGPCKEEMRYLPSIKEHLEGKDIVFLYLDMDDDEKDNKWREYIQANAITGVHLRKNNEDIQAIWKELLPDDSSRHGRYPTYFIFDKQGNLMVDDIKRPSDGQNLLKQLEEYL</sequence>
<dbReference type="InterPro" id="IPR013766">
    <property type="entry name" value="Thioredoxin_domain"/>
</dbReference>
<dbReference type="InterPro" id="IPR050553">
    <property type="entry name" value="Thioredoxin_ResA/DsbE_sf"/>
</dbReference>
<protein>
    <recommendedName>
        <fullName evidence="5">Thioredoxin domain-containing protein</fullName>
    </recommendedName>
</protein>
<keyword evidence="4" id="KW-0676">Redox-active center</keyword>
<keyword evidence="2" id="KW-0201">Cytochrome c-type biogenesis</keyword>
<dbReference type="Gene3D" id="3.40.30.10">
    <property type="entry name" value="Glutaredoxin"/>
    <property type="match status" value="1"/>
</dbReference>
<dbReference type="PANTHER" id="PTHR42852">
    <property type="entry name" value="THIOL:DISULFIDE INTERCHANGE PROTEIN DSBE"/>
    <property type="match status" value="1"/>
</dbReference>
<feature type="domain" description="Thioredoxin" evidence="5">
    <location>
        <begin position="332"/>
        <end position="495"/>
    </location>
</feature>
<evidence type="ECO:0000259" key="5">
    <source>
        <dbReference type="PROSITE" id="PS51352"/>
    </source>
</evidence>
<comment type="caution">
    <text evidence="6">The sequence shown here is derived from an EMBL/GenBank/DDBJ whole genome shotgun (WGS) entry which is preliminary data.</text>
</comment>
<keyword evidence="7" id="KW-1185">Reference proteome</keyword>
<dbReference type="Pfam" id="PF13905">
    <property type="entry name" value="Thioredoxin_8"/>
    <property type="match status" value="1"/>
</dbReference>
<dbReference type="EMBL" id="BMER01000001">
    <property type="protein sequence ID" value="GGG80312.1"/>
    <property type="molecule type" value="Genomic_DNA"/>
</dbReference>
<name>A0A917HJM2_9SPHI</name>
<dbReference type="PROSITE" id="PS51352">
    <property type="entry name" value="THIOREDOXIN_2"/>
    <property type="match status" value="1"/>
</dbReference>
<dbReference type="CDD" id="cd02966">
    <property type="entry name" value="TlpA_like_family"/>
    <property type="match status" value="1"/>
</dbReference>
<organism evidence="6 7">
    <name type="scientific">Parapedobacter pyrenivorans</name>
    <dbReference type="NCBI Taxonomy" id="1305674"/>
    <lineage>
        <taxon>Bacteria</taxon>
        <taxon>Pseudomonadati</taxon>
        <taxon>Bacteroidota</taxon>
        <taxon>Sphingobacteriia</taxon>
        <taxon>Sphingobacteriales</taxon>
        <taxon>Sphingobacteriaceae</taxon>
        <taxon>Parapedobacter</taxon>
    </lineage>
</organism>
<reference evidence="6" key="2">
    <citation type="submission" date="2020-09" db="EMBL/GenBank/DDBJ databases">
        <authorList>
            <person name="Sun Q."/>
            <person name="Zhou Y."/>
        </authorList>
    </citation>
    <scope>NUCLEOTIDE SEQUENCE</scope>
    <source>
        <strain evidence="6">CGMCC 1.12195</strain>
    </source>
</reference>